<dbReference type="Proteomes" id="UP000546806">
    <property type="component" value="Unassembled WGS sequence"/>
</dbReference>
<name>A0A842CV04_9LIST</name>
<gene>
    <name evidence="2" type="ORF">HCA78_17635</name>
</gene>
<keyword evidence="1" id="KW-1133">Transmembrane helix</keyword>
<keyword evidence="1" id="KW-0812">Transmembrane</keyword>
<reference evidence="2 3" key="1">
    <citation type="submission" date="2020-03" db="EMBL/GenBank/DDBJ databases">
        <title>Soil Listeria distribution.</title>
        <authorList>
            <person name="Liao J."/>
            <person name="Wiedmann M."/>
        </authorList>
    </citation>
    <scope>NUCLEOTIDE SEQUENCE [LARGE SCALE GENOMIC DNA]</scope>
    <source>
        <strain evidence="2 3">FSL L7-0435</strain>
    </source>
</reference>
<dbReference type="EMBL" id="JAARWW010000059">
    <property type="protein sequence ID" value="MBC2005585.1"/>
    <property type="molecule type" value="Genomic_DNA"/>
</dbReference>
<dbReference type="RefSeq" id="WP_185534168.1">
    <property type="nucleotide sequence ID" value="NZ_JAARWW010000059.1"/>
</dbReference>
<proteinExistence type="predicted"/>
<evidence type="ECO:0000256" key="1">
    <source>
        <dbReference type="SAM" id="Phobius"/>
    </source>
</evidence>
<accession>A0A842CV04</accession>
<feature type="non-terminal residue" evidence="2">
    <location>
        <position position="203"/>
    </location>
</feature>
<comment type="caution">
    <text evidence="2">The sequence shown here is derived from an EMBL/GenBank/DDBJ whole genome shotgun (WGS) entry which is preliminary data.</text>
</comment>
<feature type="transmembrane region" description="Helical" evidence="1">
    <location>
        <begin position="6"/>
        <end position="26"/>
    </location>
</feature>
<protein>
    <submittedName>
        <fullName evidence="2">Uncharacterized protein</fullName>
    </submittedName>
</protein>
<organism evidence="2 3">
    <name type="scientific">Listeria booriae</name>
    <dbReference type="NCBI Taxonomy" id="1552123"/>
    <lineage>
        <taxon>Bacteria</taxon>
        <taxon>Bacillati</taxon>
        <taxon>Bacillota</taxon>
        <taxon>Bacilli</taxon>
        <taxon>Bacillales</taxon>
        <taxon>Listeriaceae</taxon>
        <taxon>Listeria</taxon>
    </lineage>
</organism>
<evidence type="ECO:0000313" key="3">
    <source>
        <dbReference type="Proteomes" id="UP000546806"/>
    </source>
</evidence>
<keyword evidence="1" id="KW-0472">Membrane</keyword>
<sequence length="203" mass="23646">MNTSNWIAFGALLVSVISVISSIAIARSSDKKHVSTSEWEKYKEKQRKRELIDRKHAEEKNRRVSLMPYFHLSVNEDIYLKGSTDDELIILPISLENLGKEAATNVSLISFKPNDDSVDNYFRTSGSKENIHYVHDYFHTHFARPGELVNFSAWCEKHDHPCNVYFKLGFTDLIGNYYEQEFRVQYWLKNSTKFSINNWSGLP</sequence>
<dbReference type="AlphaFoldDB" id="A0A842CV04"/>
<evidence type="ECO:0000313" key="2">
    <source>
        <dbReference type="EMBL" id="MBC2005585.1"/>
    </source>
</evidence>